<dbReference type="PROSITE" id="PS51257">
    <property type="entry name" value="PROKAR_LIPOPROTEIN"/>
    <property type="match status" value="1"/>
</dbReference>
<comment type="caution">
    <text evidence="1">The sequence shown here is derived from an EMBL/GenBank/DDBJ whole genome shotgun (WGS) entry which is preliminary data.</text>
</comment>
<dbReference type="Proteomes" id="UP001396646">
    <property type="component" value="Unassembled WGS sequence"/>
</dbReference>
<evidence type="ECO:0000313" key="1">
    <source>
        <dbReference type="EMBL" id="MEL4305009.1"/>
    </source>
</evidence>
<name>A0ABU9KRK1_9EURY</name>
<dbReference type="RefSeq" id="WP_342126692.1">
    <property type="nucleotide sequence ID" value="NZ_JBCAUS010000002.1"/>
</dbReference>
<gene>
    <name evidence="1" type="ORF">WOA13_04030</name>
</gene>
<organism evidence="1 2">
    <name type="scientific">Methanococcoides cohabitans</name>
    <dbReference type="NCBI Taxonomy" id="3136559"/>
    <lineage>
        <taxon>Archaea</taxon>
        <taxon>Methanobacteriati</taxon>
        <taxon>Methanobacteriota</taxon>
        <taxon>Stenosarchaea group</taxon>
        <taxon>Methanomicrobia</taxon>
        <taxon>Methanosarcinales</taxon>
        <taxon>Methanosarcinaceae</taxon>
        <taxon>Methanococcoides</taxon>
    </lineage>
</organism>
<evidence type="ECO:0000313" key="2">
    <source>
        <dbReference type="Proteomes" id="UP001396646"/>
    </source>
</evidence>
<reference evidence="1 2" key="1">
    <citation type="submission" date="2024-04" db="EMBL/GenBank/DDBJ databases">
        <title>Methanococcoides sp. LMO-2.</title>
        <authorList>
            <person name="Liang L."/>
        </authorList>
    </citation>
    <scope>NUCLEOTIDE SEQUENCE [LARGE SCALE GENOMIC DNA]</scope>
    <source>
        <strain evidence="1 2">LMO-2</strain>
    </source>
</reference>
<proteinExistence type="predicted"/>
<keyword evidence="2" id="KW-1185">Reference proteome</keyword>
<dbReference type="EMBL" id="JBCAUS010000002">
    <property type="protein sequence ID" value="MEL4305009.1"/>
    <property type="molecule type" value="Genomic_DNA"/>
</dbReference>
<accession>A0ABU9KRK1</accession>
<sequence>MEKTLFCTMMCAVMLLVAGSGCLGSGGDEAVNETVTSFLSSFNEGDVDIAFSYYEGKDFLVPATLEIKFKNKDILVGSIEQFELKDTVVQDDVAYTTAVCTVTRFERNKAAGTDEKLIYFRLQKVGGIWMITKVSLDGPISTAEALENVEADPTPLDPIINNIPIISGVTVAILVLGVYLNKKEKSGGGSGAPVVDISTAVPVEKEALAQFIRAMPAQMYSPGSKAPVDVWIKNFSQQPYDNVTIIGNFPGTVKVKKPALSFGKIGPGETVKKTWDVTPSVPGWVAIEDPMVVFDYAGTRYSGQLDPVWLNVQ</sequence>
<protein>
    <submittedName>
        <fullName evidence="1">Uncharacterized protein</fullName>
    </submittedName>
</protein>